<protein>
    <submittedName>
        <fullName evidence="4">DUF6542 domain-containing protein</fullName>
    </submittedName>
</protein>
<gene>
    <name evidence="4" type="ORF">ABUW04_12000</name>
</gene>
<sequence>MSGPLFADEYPDDSAHPGAVDFGQSPEGRSGLEPEPRRPGRAQARRAAAEAGPEPGAPTAIGFLVLILVPLLGSVVTGSGLGLLFTISAVLASVASALLVARRALWWIVTATPVVVLLVALVARAAGAPAGSTTAAKLATELLGWTAQAFPVMAIATGAAVAVTVVRAVRDRRAKEQGHG</sequence>
<feature type="transmembrane region" description="Helical" evidence="2">
    <location>
        <begin position="104"/>
        <end position="125"/>
    </location>
</feature>
<organism evidence="4 5">
    <name type="scientific">Streptacidiphilus jeojiensis</name>
    <dbReference type="NCBI Taxonomy" id="3229225"/>
    <lineage>
        <taxon>Bacteria</taxon>
        <taxon>Bacillati</taxon>
        <taxon>Actinomycetota</taxon>
        <taxon>Actinomycetes</taxon>
        <taxon>Kitasatosporales</taxon>
        <taxon>Streptomycetaceae</taxon>
        <taxon>Streptacidiphilus</taxon>
    </lineage>
</organism>
<evidence type="ECO:0000256" key="1">
    <source>
        <dbReference type="SAM" id="MobiDB-lite"/>
    </source>
</evidence>
<feature type="domain" description="DUF6542" evidence="3">
    <location>
        <begin position="56"/>
        <end position="173"/>
    </location>
</feature>
<feature type="region of interest" description="Disordered" evidence="1">
    <location>
        <begin position="1"/>
        <end position="53"/>
    </location>
</feature>
<dbReference type="EMBL" id="JBEUKS010000003">
    <property type="protein sequence ID" value="MFC1438986.1"/>
    <property type="molecule type" value="Genomic_DNA"/>
</dbReference>
<keyword evidence="2" id="KW-1133">Transmembrane helix</keyword>
<dbReference type="Proteomes" id="UP001592581">
    <property type="component" value="Unassembled WGS sequence"/>
</dbReference>
<evidence type="ECO:0000313" key="4">
    <source>
        <dbReference type="EMBL" id="MFC1438986.1"/>
    </source>
</evidence>
<dbReference type="Pfam" id="PF20177">
    <property type="entry name" value="DUF6542"/>
    <property type="match status" value="1"/>
</dbReference>
<evidence type="ECO:0000256" key="2">
    <source>
        <dbReference type="SAM" id="Phobius"/>
    </source>
</evidence>
<dbReference type="RefSeq" id="WP_380564499.1">
    <property type="nucleotide sequence ID" value="NZ_JBEUKS010000003.1"/>
</dbReference>
<accession>A0ABV6XL81</accession>
<keyword evidence="5" id="KW-1185">Reference proteome</keyword>
<keyword evidence="2" id="KW-0812">Transmembrane</keyword>
<evidence type="ECO:0000313" key="5">
    <source>
        <dbReference type="Proteomes" id="UP001592581"/>
    </source>
</evidence>
<name>A0ABV6XL81_9ACTN</name>
<keyword evidence="2" id="KW-0472">Membrane</keyword>
<feature type="transmembrane region" description="Helical" evidence="2">
    <location>
        <begin position="145"/>
        <end position="166"/>
    </location>
</feature>
<comment type="caution">
    <text evidence="4">The sequence shown here is derived from an EMBL/GenBank/DDBJ whole genome shotgun (WGS) entry which is preliminary data.</text>
</comment>
<evidence type="ECO:0000259" key="3">
    <source>
        <dbReference type="Pfam" id="PF20177"/>
    </source>
</evidence>
<dbReference type="InterPro" id="IPR046672">
    <property type="entry name" value="DUF6542"/>
</dbReference>
<feature type="transmembrane region" description="Helical" evidence="2">
    <location>
        <begin position="60"/>
        <end position="92"/>
    </location>
</feature>
<reference evidence="4 5" key="1">
    <citation type="submission" date="2024-06" db="EMBL/GenBank/DDBJ databases">
        <authorList>
            <person name="Lee S.D."/>
        </authorList>
    </citation>
    <scope>NUCLEOTIDE SEQUENCE [LARGE SCALE GENOMIC DNA]</scope>
    <source>
        <strain evidence="4 5">N1-10</strain>
    </source>
</reference>
<proteinExistence type="predicted"/>